<dbReference type="PANTHER" id="PTHR16431:SF1">
    <property type="entry name" value="NEUROGENIC PROTEIN MASTERMIND"/>
    <property type="match status" value="1"/>
</dbReference>
<keyword evidence="5" id="KW-0479">Metal-binding</keyword>
<evidence type="ECO:0000256" key="8">
    <source>
        <dbReference type="ARBA" id="ARBA00023242"/>
    </source>
</evidence>
<feature type="compositionally biased region" description="Polar residues" evidence="11">
    <location>
        <begin position="203"/>
        <end position="212"/>
    </location>
</feature>
<proteinExistence type="predicted"/>
<evidence type="ECO:0000256" key="6">
    <source>
        <dbReference type="ARBA" id="ARBA00022776"/>
    </source>
</evidence>
<evidence type="ECO:0000256" key="3">
    <source>
        <dbReference type="ARBA" id="ARBA00022454"/>
    </source>
</evidence>
<evidence type="ECO:0000256" key="7">
    <source>
        <dbReference type="ARBA" id="ARBA00022833"/>
    </source>
</evidence>
<feature type="region of interest" description="Disordered" evidence="11">
    <location>
        <begin position="1"/>
        <end position="48"/>
    </location>
</feature>
<keyword evidence="8" id="KW-0539">Nucleus</keyword>
<keyword evidence="4" id="KW-0132">Cell division</keyword>
<reference evidence="13" key="1">
    <citation type="submission" date="2009-08" db="EMBL/GenBank/DDBJ databases">
        <title>Annotation of Salpingoeca rosetta.</title>
        <authorList>
            <consortium name="The Broad Institute Genome Sequencing Platform"/>
            <person name="Russ C."/>
            <person name="Cuomo C."/>
            <person name="Burger G."/>
            <person name="Gray M.W."/>
            <person name="Holland P.W.H."/>
            <person name="King N."/>
            <person name="Lang F.B.F."/>
            <person name="Roger A.J."/>
            <person name="Ruiz-Trillo I."/>
            <person name="Young S.K."/>
            <person name="Zeng Q."/>
            <person name="Gargeya S."/>
            <person name="Alvarado L."/>
            <person name="Berlin A."/>
            <person name="Chapman S.B."/>
            <person name="Chen Z."/>
            <person name="Freedman E."/>
            <person name="Gellesch M."/>
            <person name="Goldberg J."/>
            <person name="Griggs A."/>
            <person name="Gujja S."/>
            <person name="Heilman E."/>
            <person name="Heiman D."/>
            <person name="Howarth C."/>
            <person name="Mehta T."/>
            <person name="Neiman D."/>
            <person name="Pearson M."/>
            <person name="Roberts A."/>
            <person name="Saif S."/>
            <person name="Shea T."/>
            <person name="Shenoy N."/>
            <person name="Sisk P."/>
            <person name="Stolte C."/>
            <person name="Sykes S."/>
            <person name="White J."/>
            <person name="Yandava C."/>
            <person name="Haas B."/>
            <person name="Nusbaum C."/>
            <person name="Birren B."/>
        </authorList>
    </citation>
    <scope>NUCLEOTIDE SEQUENCE</scope>
    <source>
        <strain evidence="13">ATCC 50818</strain>
    </source>
</reference>
<dbReference type="GO" id="GO:0046872">
    <property type="term" value="F:metal ion binding"/>
    <property type="evidence" value="ECO:0007669"/>
    <property type="project" value="UniProtKB-KW"/>
</dbReference>
<dbReference type="GO" id="GO:0000775">
    <property type="term" value="C:chromosome, centromeric region"/>
    <property type="evidence" value="ECO:0007669"/>
    <property type="project" value="UniProtKB-SubCell"/>
</dbReference>
<dbReference type="Pfam" id="PF03226">
    <property type="entry name" value="Yippee-Mis18"/>
    <property type="match status" value="1"/>
</dbReference>
<name>F2U1H3_SALR5</name>
<comment type="subcellular location">
    <subcellularLocation>
        <location evidence="2">Chromosome</location>
        <location evidence="2">Centromere</location>
    </subcellularLocation>
    <subcellularLocation>
        <location evidence="1">Nucleus</location>
    </subcellularLocation>
</comment>
<gene>
    <name evidence="13" type="ORF">PTSG_02193</name>
</gene>
<evidence type="ECO:0000256" key="10">
    <source>
        <dbReference type="ARBA" id="ARBA00023328"/>
    </source>
</evidence>
<keyword evidence="9" id="KW-0131">Cell cycle</keyword>
<dbReference type="Proteomes" id="UP000007799">
    <property type="component" value="Unassembled WGS sequence"/>
</dbReference>
<evidence type="ECO:0000256" key="4">
    <source>
        <dbReference type="ARBA" id="ARBA00022618"/>
    </source>
</evidence>
<feature type="region of interest" description="Disordered" evidence="11">
    <location>
        <begin position="196"/>
        <end position="220"/>
    </location>
</feature>
<evidence type="ECO:0000256" key="5">
    <source>
        <dbReference type="ARBA" id="ARBA00022723"/>
    </source>
</evidence>
<dbReference type="GO" id="GO:0051301">
    <property type="term" value="P:cell division"/>
    <property type="evidence" value="ECO:0007669"/>
    <property type="project" value="UniProtKB-KW"/>
</dbReference>
<protein>
    <recommendedName>
        <fullName evidence="12">Mis18 domain-containing protein</fullName>
    </recommendedName>
</protein>
<accession>F2U1H3</accession>
<keyword evidence="10" id="KW-0137">Centromere</keyword>
<dbReference type="InParanoid" id="F2U1H3"/>
<dbReference type="InterPro" id="IPR004910">
    <property type="entry name" value="Yippee/Mis18/Cereblon"/>
</dbReference>
<dbReference type="OrthoDB" id="74210at2759"/>
<keyword evidence="3" id="KW-0158">Chromosome</keyword>
<dbReference type="GeneID" id="16077273"/>
<feature type="compositionally biased region" description="Basic and acidic residues" evidence="11">
    <location>
        <begin position="7"/>
        <end position="18"/>
    </location>
</feature>
<keyword evidence="6" id="KW-0498">Mitosis</keyword>
<dbReference type="FunCoup" id="F2U1H3">
    <property type="interactions" value="753"/>
</dbReference>
<dbReference type="STRING" id="946362.F2U1H3"/>
<dbReference type="GO" id="GO:0034080">
    <property type="term" value="P:CENP-A containing chromatin assembly"/>
    <property type="evidence" value="ECO:0007669"/>
    <property type="project" value="TreeGrafter"/>
</dbReference>
<organism evidence="13 14">
    <name type="scientific">Salpingoeca rosetta (strain ATCC 50818 / BSB-021)</name>
    <dbReference type="NCBI Taxonomy" id="946362"/>
    <lineage>
        <taxon>Eukaryota</taxon>
        <taxon>Choanoflagellata</taxon>
        <taxon>Craspedida</taxon>
        <taxon>Salpingoecidae</taxon>
        <taxon>Salpingoeca</taxon>
    </lineage>
</organism>
<evidence type="ECO:0000256" key="2">
    <source>
        <dbReference type="ARBA" id="ARBA00004584"/>
    </source>
</evidence>
<sequence>MQAASDTVRDVQRAEGDHQQQQQQQHEGQGEESQKPVNGEEEEEEEDGIDAPLVFQCAACRAVVGDSFAWVCSDQDLNTITLTGAAPGVKINGQLETSTQGRDLGSTYVTFQCSCGAILGRVYQTTARHLDHMRDLMTFDLDALTSYKLGSVGVSADENDELTFPSAIRMKEDIGKIQLLMITHDEKLSELQEKVAHMEHQASIHQEQPQTRSSKRSKRK</sequence>
<dbReference type="EMBL" id="GL832959">
    <property type="protein sequence ID" value="EGD81475.1"/>
    <property type="molecule type" value="Genomic_DNA"/>
</dbReference>
<dbReference type="InterPro" id="IPR034752">
    <property type="entry name" value="Mis18"/>
</dbReference>
<dbReference type="GO" id="GO:0007059">
    <property type="term" value="P:chromosome segregation"/>
    <property type="evidence" value="ECO:0007669"/>
    <property type="project" value="TreeGrafter"/>
</dbReference>
<dbReference type="AlphaFoldDB" id="F2U1H3"/>
<dbReference type="eggNOG" id="ENOG502S9R8">
    <property type="taxonomic scope" value="Eukaryota"/>
</dbReference>
<dbReference type="GO" id="GO:0000785">
    <property type="term" value="C:chromatin"/>
    <property type="evidence" value="ECO:0007669"/>
    <property type="project" value="TreeGrafter"/>
</dbReference>
<evidence type="ECO:0000256" key="1">
    <source>
        <dbReference type="ARBA" id="ARBA00004123"/>
    </source>
</evidence>
<feature type="domain" description="Mis18" evidence="12">
    <location>
        <begin position="52"/>
        <end position="149"/>
    </location>
</feature>
<keyword evidence="14" id="KW-1185">Reference proteome</keyword>
<dbReference type="GO" id="GO:0005634">
    <property type="term" value="C:nucleus"/>
    <property type="evidence" value="ECO:0007669"/>
    <property type="project" value="UniProtKB-SubCell"/>
</dbReference>
<dbReference type="PANTHER" id="PTHR16431">
    <property type="entry name" value="NEUROGENIC PROTEIN MASTERMIND"/>
    <property type="match status" value="1"/>
</dbReference>
<evidence type="ECO:0000256" key="11">
    <source>
        <dbReference type="SAM" id="MobiDB-lite"/>
    </source>
</evidence>
<evidence type="ECO:0000256" key="9">
    <source>
        <dbReference type="ARBA" id="ARBA00023306"/>
    </source>
</evidence>
<keyword evidence="7" id="KW-0862">Zinc</keyword>
<evidence type="ECO:0000259" key="12">
    <source>
        <dbReference type="PROSITE" id="PS51793"/>
    </source>
</evidence>
<dbReference type="PROSITE" id="PS51793">
    <property type="entry name" value="MIS18"/>
    <property type="match status" value="1"/>
</dbReference>
<dbReference type="KEGG" id="sre:PTSG_02193"/>
<evidence type="ECO:0000313" key="14">
    <source>
        <dbReference type="Proteomes" id="UP000007799"/>
    </source>
</evidence>
<evidence type="ECO:0000313" key="13">
    <source>
        <dbReference type="EMBL" id="EGD81475.1"/>
    </source>
</evidence>
<dbReference type="RefSeq" id="XP_004996679.1">
    <property type="nucleotide sequence ID" value="XM_004996622.1"/>
</dbReference>
<feature type="compositionally biased region" description="Acidic residues" evidence="11">
    <location>
        <begin position="39"/>
        <end position="48"/>
    </location>
</feature>